<reference evidence="7" key="1">
    <citation type="journal article" date="2019" name="Int. J. Syst. Evol. Microbiol.">
        <title>The Global Catalogue of Microorganisms (GCM) 10K type strain sequencing project: providing services to taxonomists for standard genome sequencing and annotation.</title>
        <authorList>
            <consortium name="The Broad Institute Genomics Platform"/>
            <consortium name="The Broad Institute Genome Sequencing Center for Infectious Disease"/>
            <person name="Wu L."/>
            <person name="Ma J."/>
        </authorList>
    </citation>
    <scope>NUCLEOTIDE SEQUENCE [LARGE SCALE GENOMIC DNA]</scope>
    <source>
        <strain evidence="7">KCTC 52127</strain>
    </source>
</reference>
<dbReference type="Proteomes" id="UP001597508">
    <property type="component" value="Unassembled WGS sequence"/>
</dbReference>
<name>A0ABW5LNJ7_9FLAO</name>
<dbReference type="SUPFAM" id="SSF53756">
    <property type="entry name" value="UDP-Glycosyltransferase/glycogen phosphorylase"/>
    <property type="match status" value="1"/>
</dbReference>
<dbReference type="RefSeq" id="WP_379665068.1">
    <property type="nucleotide sequence ID" value="NZ_JBHULH010000001.1"/>
</dbReference>
<feature type="domain" description="Glycosyl transferase family 1" evidence="4">
    <location>
        <begin position="184"/>
        <end position="335"/>
    </location>
</feature>
<dbReference type="Pfam" id="PF13439">
    <property type="entry name" value="Glyco_transf_4"/>
    <property type="match status" value="1"/>
</dbReference>
<dbReference type="PANTHER" id="PTHR12526:SF629">
    <property type="entry name" value="TEICHURONIC ACID BIOSYNTHESIS GLYCOSYLTRANSFERASE TUAH-RELATED"/>
    <property type="match status" value="1"/>
</dbReference>
<protein>
    <submittedName>
        <fullName evidence="6">Glycosyltransferase</fullName>
        <ecNumber evidence="6">2.4.-.-</ecNumber>
    </submittedName>
</protein>
<dbReference type="InterPro" id="IPR028098">
    <property type="entry name" value="Glyco_trans_4-like_N"/>
</dbReference>
<sequence length="359" mass="41459">MKRIVVSVSNDLVTDQRVAKICRTLSELDYEILLIGRKNYSPYVLNRTYKTKRMIMLFNRGFLFYAELNIRLFFLLLFTKKDILFSNDLDTLLPNYLVSKIQGKELIFDSHELFSEIPELTHRKFVKSVWQRLEKWILPKLEKVITVSDSIKEHYENLYNIHVTVVRNLPFTQTTDQVSFPFSTKGKTVIIYQGSVNIGRGLELMVETMKLLENHLLVIVGVGDITESLETKVLSSGLEDKVKFMGKILPKDLKHLTPNANIGISLEEDLGLNYRYALPNKVFDYIHAEIPVIVSNLPEMSKLVCSYQIGEIINNRTPKELAKLILRVEKKDYSEALKSAKKELNWSLEKTKLIALLNS</sequence>
<keyword evidence="7" id="KW-1185">Reference proteome</keyword>
<feature type="domain" description="Glycosyltransferase subfamily 4-like N-terminal" evidence="5">
    <location>
        <begin position="18"/>
        <end position="168"/>
    </location>
</feature>
<evidence type="ECO:0000313" key="7">
    <source>
        <dbReference type="Proteomes" id="UP001597508"/>
    </source>
</evidence>
<dbReference type="PANTHER" id="PTHR12526">
    <property type="entry name" value="GLYCOSYLTRANSFERASE"/>
    <property type="match status" value="1"/>
</dbReference>
<keyword evidence="3" id="KW-1133">Transmembrane helix</keyword>
<keyword evidence="1 6" id="KW-0328">Glycosyltransferase</keyword>
<organism evidence="6 7">
    <name type="scientific">Pseudotenacibaculum haliotis</name>
    <dbReference type="NCBI Taxonomy" id="1862138"/>
    <lineage>
        <taxon>Bacteria</taxon>
        <taxon>Pseudomonadati</taxon>
        <taxon>Bacteroidota</taxon>
        <taxon>Flavobacteriia</taxon>
        <taxon>Flavobacteriales</taxon>
        <taxon>Flavobacteriaceae</taxon>
        <taxon>Pseudotenacibaculum</taxon>
    </lineage>
</organism>
<evidence type="ECO:0000256" key="3">
    <source>
        <dbReference type="SAM" id="Phobius"/>
    </source>
</evidence>
<evidence type="ECO:0000259" key="4">
    <source>
        <dbReference type="Pfam" id="PF00534"/>
    </source>
</evidence>
<evidence type="ECO:0000256" key="1">
    <source>
        <dbReference type="ARBA" id="ARBA00022676"/>
    </source>
</evidence>
<dbReference type="EC" id="2.4.-.-" evidence="6"/>
<keyword evidence="3" id="KW-0472">Membrane</keyword>
<evidence type="ECO:0000259" key="5">
    <source>
        <dbReference type="Pfam" id="PF13439"/>
    </source>
</evidence>
<dbReference type="Pfam" id="PF00534">
    <property type="entry name" value="Glycos_transf_1"/>
    <property type="match status" value="1"/>
</dbReference>
<evidence type="ECO:0000256" key="2">
    <source>
        <dbReference type="ARBA" id="ARBA00022679"/>
    </source>
</evidence>
<keyword evidence="2 6" id="KW-0808">Transferase</keyword>
<feature type="transmembrane region" description="Helical" evidence="3">
    <location>
        <begin position="57"/>
        <end position="78"/>
    </location>
</feature>
<evidence type="ECO:0000313" key="6">
    <source>
        <dbReference type="EMBL" id="MFD2566360.1"/>
    </source>
</evidence>
<dbReference type="GO" id="GO:0016757">
    <property type="term" value="F:glycosyltransferase activity"/>
    <property type="evidence" value="ECO:0007669"/>
    <property type="project" value="UniProtKB-KW"/>
</dbReference>
<dbReference type="InterPro" id="IPR001296">
    <property type="entry name" value="Glyco_trans_1"/>
</dbReference>
<keyword evidence="3" id="KW-0812">Transmembrane</keyword>
<gene>
    <name evidence="6" type="ORF">ACFSRZ_03185</name>
</gene>
<dbReference type="EMBL" id="JBHULH010000001">
    <property type="protein sequence ID" value="MFD2566360.1"/>
    <property type="molecule type" value="Genomic_DNA"/>
</dbReference>
<comment type="caution">
    <text evidence="6">The sequence shown here is derived from an EMBL/GenBank/DDBJ whole genome shotgun (WGS) entry which is preliminary data.</text>
</comment>
<dbReference type="Gene3D" id="3.40.50.2000">
    <property type="entry name" value="Glycogen Phosphorylase B"/>
    <property type="match status" value="2"/>
</dbReference>
<proteinExistence type="predicted"/>
<accession>A0ABW5LNJ7</accession>